<dbReference type="PANTHER" id="PTHR12151:SF25">
    <property type="entry name" value="LINALOOL DEHYDRATASE_ISOMERASE DOMAIN-CONTAINING PROTEIN"/>
    <property type="match status" value="1"/>
</dbReference>
<dbReference type="EMBL" id="JACZHT010000009">
    <property type="protein sequence ID" value="MBE1237931.1"/>
    <property type="molecule type" value="Genomic_DNA"/>
</dbReference>
<dbReference type="CDD" id="cd02968">
    <property type="entry name" value="SCO"/>
    <property type="match status" value="1"/>
</dbReference>
<proteinExistence type="inferred from homology"/>
<feature type="region of interest" description="Disordered" evidence="2">
    <location>
        <begin position="1"/>
        <end position="24"/>
    </location>
</feature>
<accession>A0A8J6YQM2</accession>
<gene>
    <name evidence="4" type="ORF">IHV25_09780</name>
</gene>
<dbReference type="PANTHER" id="PTHR12151">
    <property type="entry name" value="ELECTRON TRANSPORT PROTIN SCO1/SENC FAMILY MEMBER"/>
    <property type="match status" value="1"/>
</dbReference>
<dbReference type="AlphaFoldDB" id="A0A8J6YQM2"/>
<evidence type="ECO:0000256" key="2">
    <source>
        <dbReference type="SAM" id="MobiDB-lite"/>
    </source>
</evidence>
<sequence>MSCVPPPPETPDRPSADRTKRKGGSLTGRIVGTLVASALFLAILYGGEGFLPGLGGPGSGIGGPFQLSDASGEAYTDQSFPNRLLLIQFGKPAPMVDGHPETPGWLAPVGEALARLSAQERARVAAVFVGLDPDADSPDDVDAYARATSPDILGLTGTPDQIDSVLKEYRVEVRRDTNPDGSPAAITAFSANTYLLSPEGRYITWFPPGASPDDIVSVLRKVMGTERAQTP</sequence>
<evidence type="ECO:0000256" key="3">
    <source>
        <dbReference type="SAM" id="Phobius"/>
    </source>
</evidence>
<dbReference type="RefSeq" id="WP_192534946.1">
    <property type="nucleotide sequence ID" value="NZ_JACZHT010000009.1"/>
</dbReference>
<keyword evidence="5" id="KW-1185">Reference proteome</keyword>
<keyword evidence="3" id="KW-0472">Membrane</keyword>
<dbReference type="Proteomes" id="UP000631034">
    <property type="component" value="Unassembled WGS sequence"/>
</dbReference>
<dbReference type="Pfam" id="PF02630">
    <property type="entry name" value="SCO1-SenC"/>
    <property type="match status" value="1"/>
</dbReference>
<evidence type="ECO:0000313" key="4">
    <source>
        <dbReference type="EMBL" id="MBE1237931.1"/>
    </source>
</evidence>
<dbReference type="InterPro" id="IPR003782">
    <property type="entry name" value="SCO1/SenC"/>
</dbReference>
<dbReference type="InterPro" id="IPR036249">
    <property type="entry name" value="Thioredoxin-like_sf"/>
</dbReference>
<name>A0A8J6YQM2_9PROT</name>
<protein>
    <submittedName>
        <fullName evidence="4">SCO family protein</fullName>
    </submittedName>
</protein>
<evidence type="ECO:0000256" key="1">
    <source>
        <dbReference type="ARBA" id="ARBA00010996"/>
    </source>
</evidence>
<comment type="similarity">
    <text evidence="1">Belongs to the SCO1/2 family.</text>
</comment>
<keyword evidence="3" id="KW-0812">Transmembrane</keyword>
<dbReference type="Gene3D" id="3.40.30.10">
    <property type="entry name" value="Glutaredoxin"/>
    <property type="match status" value="1"/>
</dbReference>
<reference evidence="4" key="1">
    <citation type="submission" date="2020-10" db="EMBL/GenBank/DDBJ databases">
        <title>Genome sequence of the unusual species of purple photosynthetic bacteria, Phaeovibrio sulfidiphilus DSM 23193, type strain.</title>
        <authorList>
            <person name="Kyndt J.A."/>
            <person name="Meyer T.E."/>
        </authorList>
    </citation>
    <scope>NUCLEOTIDE SEQUENCE</scope>
    <source>
        <strain evidence="4">DSM 23193</strain>
    </source>
</reference>
<evidence type="ECO:0000313" key="5">
    <source>
        <dbReference type="Proteomes" id="UP000631034"/>
    </source>
</evidence>
<keyword evidence="3" id="KW-1133">Transmembrane helix</keyword>
<organism evidence="4 5">
    <name type="scientific">Phaeovibrio sulfidiphilus</name>
    <dbReference type="NCBI Taxonomy" id="1220600"/>
    <lineage>
        <taxon>Bacteria</taxon>
        <taxon>Pseudomonadati</taxon>
        <taxon>Pseudomonadota</taxon>
        <taxon>Alphaproteobacteria</taxon>
        <taxon>Rhodospirillales</taxon>
        <taxon>Rhodospirillaceae</taxon>
        <taxon>Phaeovibrio</taxon>
    </lineage>
</organism>
<dbReference type="SUPFAM" id="SSF52833">
    <property type="entry name" value="Thioredoxin-like"/>
    <property type="match status" value="1"/>
</dbReference>
<feature type="transmembrane region" description="Helical" evidence="3">
    <location>
        <begin position="26"/>
        <end position="47"/>
    </location>
</feature>
<comment type="caution">
    <text evidence="4">The sequence shown here is derived from an EMBL/GenBank/DDBJ whole genome shotgun (WGS) entry which is preliminary data.</text>
</comment>